<comment type="cofactor">
    <cofactor evidence="9 12">
        <name>Mg(2+)</name>
        <dbReference type="ChEBI" id="CHEBI:18420"/>
    </cofactor>
    <cofactor evidence="9 12">
        <name>Mn(2+)</name>
        <dbReference type="ChEBI" id="CHEBI:29035"/>
    </cofactor>
    <text evidence="9 12">Probably binds two magnesium or manganese ions per subunit.</text>
</comment>
<feature type="binding site" evidence="9">
    <location>
        <position position="334"/>
    </location>
    <ligand>
        <name>Mg(2+)</name>
        <dbReference type="ChEBI" id="CHEBI:18420"/>
        <label>1</label>
    </ligand>
</feature>
<feature type="binding site" evidence="9">
    <location>
        <position position="7"/>
    </location>
    <ligand>
        <name>Mg(2+)</name>
        <dbReference type="ChEBI" id="CHEBI:18420"/>
        <label>1</label>
    </ligand>
</feature>
<dbReference type="GO" id="GO:0006284">
    <property type="term" value="P:base-excision repair"/>
    <property type="evidence" value="ECO:0007669"/>
    <property type="project" value="TreeGrafter"/>
</dbReference>
<dbReference type="GO" id="GO:0008270">
    <property type="term" value="F:zinc ion binding"/>
    <property type="evidence" value="ECO:0007669"/>
    <property type="project" value="UniProtKB-KW"/>
</dbReference>
<dbReference type="GO" id="GO:0008081">
    <property type="term" value="F:phosphoric diester hydrolase activity"/>
    <property type="evidence" value="ECO:0007669"/>
    <property type="project" value="TreeGrafter"/>
</dbReference>
<evidence type="ECO:0000256" key="5">
    <source>
        <dbReference type="ARBA" id="ARBA00022833"/>
    </source>
</evidence>
<dbReference type="PANTHER" id="PTHR22748">
    <property type="entry name" value="AP ENDONUCLEASE"/>
    <property type="match status" value="1"/>
</dbReference>
<dbReference type="InterPro" id="IPR010666">
    <property type="entry name" value="Znf_GRF"/>
</dbReference>
<proteinExistence type="inferred from homology"/>
<dbReference type="NCBIfam" id="TIGR00633">
    <property type="entry name" value="xth"/>
    <property type="match status" value="1"/>
</dbReference>
<feature type="binding site" evidence="9">
    <location>
        <position position="230"/>
    </location>
    <ligand>
        <name>Mg(2+)</name>
        <dbReference type="ChEBI" id="CHEBI:18420"/>
        <label>1</label>
    </ligand>
</feature>
<evidence type="ECO:0000256" key="9">
    <source>
        <dbReference type="PIRSR" id="PIRSR604808-2"/>
    </source>
</evidence>
<reference evidence="15" key="1">
    <citation type="journal article" date="2020" name="Fungal Divers.">
        <title>Resolving the Mortierellaceae phylogeny through synthesis of multi-gene phylogenetics and phylogenomics.</title>
        <authorList>
            <person name="Vandepol N."/>
            <person name="Liber J."/>
            <person name="Desiro A."/>
            <person name="Na H."/>
            <person name="Kennedy M."/>
            <person name="Barry K."/>
            <person name="Grigoriev I.V."/>
            <person name="Miller A.N."/>
            <person name="O'Donnell K."/>
            <person name="Stajich J.E."/>
            <person name="Bonito G."/>
        </authorList>
    </citation>
    <scope>NUCLEOTIDE SEQUENCE</scope>
    <source>
        <strain evidence="15">BC1065</strain>
    </source>
</reference>
<dbReference type="PANTHER" id="PTHR22748:SF4">
    <property type="entry name" value="DNA-(APURINIC OR APYRIMIDINIC SITE) ENDONUCLEASE 2"/>
    <property type="match status" value="1"/>
</dbReference>
<keyword evidence="5" id="KW-0862">Zinc</keyword>
<accession>A0A9P6U0T4</accession>
<feature type="compositionally biased region" description="Low complexity" evidence="13">
    <location>
        <begin position="618"/>
        <end position="635"/>
    </location>
</feature>
<dbReference type="SUPFAM" id="SSF56219">
    <property type="entry name" value="DNase I-like"/>
    <property type="match status" value="1"/>
</dbReference>
<evidence type="ECO:0000256" key="11">
    <source>
        <dbReference type="PROSITE-ProRule" id="PRU01343"/>
    </source>
</evidence>
<feature type="compositionally biased region" description="Polar residues" evidence="13">
    <location>
        <begin position="481"/>
        <end position="510"/>
    </location>
</feature>
<evidence type="ECO:0000256" key="1">
    <source>
        <dbReference type="ARBA" id="ARBA00007092"/>
    </source>
</evidence>
<organism evidence="15 16">
    <name type="scientific">Actinomortierella ambigua</name>
    <dbReference type="NCBI Taxonomy" id="1343610"/>
    <lineage>
        <taxon>Eukaryota</taxon>
        <taxon>Fungi</taxon>
        <taxon>Fungi incertae sedis</taxon>
        <taxon>Mucoromycota</taxon>
        <taxon>Mortierellomycotina</taxon>
        <taxon>Mortierellomycetes</taxon>
        <taxon>Mortierellales</taxon>
        <taxon>Mortierellaceae</taxon>
        <taxon>Actinomortierella</taxon>
    </lineage>
</organism>
<feature type="compositionally biased region" description="Low complexity" evidence="13">
    <location>
        <begin position="416"/>
        <end position="430"/>
    </location>
</feature>
<feature type="active site" description="Proton donor/acceptor" evidence="8">
    <location>
        <position position="230"/>
    </location>
</feature>
<keyword evidence="9" id="KW-0464">Manganese</keyword>
<feature type="site" description="Interaction with DNA substrate" evidence="10">
    <location>
        <position position="309"/>
    </location>
</feature>
<keyword evidence="3 11" id="KW-0863">Zinc-finger</keyword>
<keyword evidence="15" id="KW-0540">Nuclease</keyword>
<evidence type="ECO:0000256" key="6">
    <source>
        <dbReference type="ARBA" id="ARBA00022842"/>
    </source>
</evidence>
<protein>
    <recommendedName>
        <fullName evidence="12">DNA-(apurinic or apyrimidinic site) endonuclease</fullName>
        <ecNumber evidence="12">3.1.-.-</ecNumber>
    </recommendedName>
</protein>
<feature type="compositionally biased region" description="Polar residues" evidence="13">
    <location>
        <begin position="569"/>
        <end position="592"/>
    </location>
</feature>
<dbReference type="GO" id="GO:0003906">
    <property type="term" value="F:DNA-(apurinic or apyrimidinic site) endonuclease activity"/>
    <property type="evidence" value="ECO:0007669"/>
    <property type="project" value="TreeGrafter"/>
</dbReference>
<evidence type="ECO:0000256" key="12">
    <source>
        <dbReference type="RuleBase" id="RU362131"/>
    </source>
</evidence>
<keyword evidence="12" id="KW-0234">DNA repair</keyword>
<dbReference type="Gene3D" id="3.60.10.10">
    <property type="entry name" value="Endonuclease/exonuclease/phosphatase"/>
    <property type="match status" value="1"/>
</dbReference>
<dbReference type="PROSITE" id="PS51435">
    <property type="entry name" value="AP_NUCLEASE_F1_4"/>
    <property type="match status" value="1"/>
</dbReference>
<keyword evidence="7" id="KW-0539">Nucleus</keyword>
<dbReference type="InterPro" id="IPR005135">
    <property type="entry name" value="Endo/exonuclease/phosphatase"/>
</dbReference>
<feature type="binding site" evidence="9">
    <location>
        <position position="335"/>
    </location>
    <ligand>
        <name>Mg(2+)</name>
        <dbReference type="ChEBI" id="CHEBI:18420"/>
        <label>1</label>
    </ligand>
</feature>
<comment type="similarity">
    <text evidence="1 12">Belongs to the DNA repair enzymes AP/ExoA family.</text>
</comment>
<dbReference type="PROSITE" id="PS51999">
    <property type="entry name" value="ZF_GRF"/>
    <property type="match status" value="1"/>
</dbReference>
<evidence type="ECO:0000256" key="7">
    <source>
        <dbReference type="ARBA" id="ARBA00023242"/>
    </source>
</evidence>
<dbReference type="GO" id="GO:0008311">
    <property type="term" value="F:double-stranded DNA 3'-5' DNA exonuclease activity"/>
    <property type="evidence" value="ECO:0007669"/>
    <property type="project" value="TreeGrafter"/>
</dbReference>
<feature type="binding site" evidence="9">
    <location>
        <position position="232"/>
    </location>
    <ligand>
        <name>Mg(2+)</name>
        <dbReference type="ChEBI" id="CHEBI:18420"/>
        <label>1</label>
    </ligand>
</feature>
<comment type="caution">
    <text evidence="15">The sequence shown here is derived from an EMBL/GenBank/DDBJ whole genome shotgun (WGS) entry which is preliminary data.</text>
</comment>
<feature type="active site" evidence="8">
    <location>
        <position position="191"/>
    </location>
</feature>
<name>A0A9P6U0T4_9FUNG</name>
<keyword evidence="6 9" id="KW-0460">Magnesium</keyword>
<dbReference type="EMBL" id="JAAAJB010000497">
    <property type="protein sequence ID" value="KAG0254780.1"/>
    <property type="molecule type" value="Genomic_DNA"/>
</dbReference>
<dbReference type="Pfam" id="PF03372">
    <property type="entry name" value="Exo_endo_phos"/>
    <property type="match status" value="1"/>
</dbReference>
<evidence type="ECO:0000259" key="14">
    <source>
        <dbReference type="PROSITE" id="PS51999"/>
    </source>
</evidence>
<feature type="active site" description="Proton acceptor" evidence="8">
    <location>
        <position position="335"/>
    </location>
</feature>
<gene>
    <name evidence="15" type="primary">APN2</name>
    <name evidence="15" type="ORF">DFQ27_006625</name>
</gene>
<feature type="site" description="Interaction with DNA substrate" evidence="10">
    <location>
        <position position="335"/>
    </location>
</feature>
<evidence type="ECO:0000256" key="4">
    <source>
        <dbReference type="ARBA" id="ARBA00022801"/>
    </source>
</evidence>
<dbReference type="AlphaFoldDB" id="A0A9P6U0T4"/>
<feature type="compositionally biased region" description="Low complexity" evidence="13">
    <location>
        <begin position="466"/>
        <end position="480"/>
    </location>
</feature>
<feature type="binding site" evidence="9">
    <location>
        <position position="44"/>
    </location>
    <ligand>
        <name>Mg(2+)</name>
        <dbReference type="ChEBI" id="CHEBI:18420"/>
        <label>1</label>
    </ligand>
</feature>
<feature type="site" description="Transition state stabilizer" evidence="10">
    <location>
        <position position="232"/>
    </location>
</feature>
<feature type="compositionally biased region" description="Low complexity" evidence="13">
    <location>
        <begin position="511"/>
        <end position="526"/>
    </location>
</feature>
<dbReference type="Proteomes" id="UP000807716">
    <property type="component" value="Unassembled WGS sequence"/>
</dbReference>
<keyword evidence="15" id="KW-0255">Endonuclease</keyword>
<evidence type="ECO:0000256" key="8">
    <source>
        <dbReference type="PIRSR" id="PIRSR604808-1"/>
    </source>
</evidence>
<evidence type="ECO:0000256" key="13">
    <source>
        <dbReference type="SAM" id="MobiDB-lite"/>
    </source>
</evidence>
<dbReference type="InterPro" id="IPR004808">
    <property type="entry name" value="AP_endonuc_1"/>
</dbReference>
<evidence type="ECO:0000313" key="16">
    <source>
        <dbReference type="Proteomes" id="UP000807716"/>
    </source>
</evidence>
<feature type="domain" description="GRF-type" evidence="14">
    <location>
        <begin position="677"/>
        <end position="731"/>
    </location>
</feature>
<feature type="compositionally biased region" description="Basic and acidic residues" evidence="13">
    <location>
        <begin position="439"/>
        <end position="448"/>
    </location>
</feature>
<feature type="region of interest" description="Disordered" evidence="13">
    <location>
        <begin position="416"/>
        <end position="635"/>
    </location>
</feature>
<keyword evidence="2 9" id="KW-0479">Metal-binding</keyword>
<dbReference type="OrthoDB" id="391817at2759"/>
<evidence type="ECO:0000313" key="15">
    <source>
        <dbReference type="EMBL" id="KAG0254780.1"/>
    </source>
</evidence>
<dbReference type="CDD" id="cd09088">
    <property type="entry name" value="Ape2-like_AP-endo"/>
    <property type="match status" value="1"/>
</dbReference>
<evidence type="ECO:0000256" key="2">
    <source>
        <dbReference type="ARBA" id="ARBA00022723"/>
    </source>
</evidence>
<dbReference type="Pfam" id="PF06839">
    <property type="entry name" value="Zn_ribbon_GRF"/>
    <property type="match status" value="1"/>
</dbReference>
<keyword evidence="12" id="KW-0227">DNA damage</keyword>
<feature type="compositionally biased region" description="Low complexity" evidence="13">
    <location>
        <begin position="543"/>
        <end position="567"/>
    </location>
</feature>
<evidence type="ECO:0000256" key="3">
    <source>
        <dbReference type="ARBA" id="ARBA00022771"/>
    </source>
</evidence>
<sequence length="750" mass="82216">MRILTWNVNGIRALVQYHPYCDDLHKNYKEIWDYLNADVLCFQETKITRSKLGTDIALVPTYESYWSFHKRKSGYSGVAVYVKDHHRLIAVEQGISGILCDQMAVPPTPPISSLSKESSTMAAPGTPFELGPVVEKASASIPTSNTPVVNPNARPIGGYVTHYEPSVLQELDSEGRALVLDFGMFVLFNLYCPNETDETRLPFKIAFYTVLEERVRALIAEGRQVIIVGDMNVVPSELDHCDPERWKKETGVAEFTNTEPRKWFNRFLSTGGGPMVDLYRVFHPDEKGAFTCWNTLINARPSNYGTRLDFILVTEGLLPWLKSCDRLPQIVGSDHCPVVCELWDQIEVPDEEGAEQDEHVLADEKESRTRPMKTLRLKDILASYNGVKDHSLAARMYDEFAGKQQNLFKFFKAPTSATAPTTTHVSPTTTEAVGSGQEGPEHTEKRGTESNLSATGDDFSKRRRLSSSAPSSTPSQSSTQGLEASSGNVLSKAQPPSQASMDIPTSNGGLSSHPSAPSPSAASAPSMAVVTTLVNSAKPARPPGTSSSSGGWPPKKASTRASTAAATPMSKNNKNSGQTMLSSFFKKPSNQAPPKDLINARPSTPEPQQQQEEEEESSPSPMSQDTSPSSSQVESEFYRDLLNTCASSLAGSSYTVNTEETTSKWANLFTKKDVPNCSIHNQPCIEFRVNKKGPNKGRLFYLCSKPIGPEGTLVGTNPDYRCDFFQWKNPPSNAAKQGQIPFAKKPPSVP</sequence>
<dbReference type="GO" id="GO:0005634">
    <property type="term" value="C:nucleus"/>
    <property type="evidence" value="ECO:0007669"/>
    <property type="project" value="TreeGrafter"/>
</dbReference>
<evidence type="ECO:0000256" key="10">
    <source>
        <dbReference type="PIRSR" id="PIRSR604808-3"/>
    </source>
</evidence>
<dbReference type="InterPro" id="IPR036691">
    <property type="entry name" value="Endo/exonu/phosph_ase_sf"/>
</dbReference>
<keyword evidence="4" id="KW-0378">Hydrolase</keyword>
<dbReference type="EC" id="3.1.-.-" evidence="12"/>
<keyword evidence="16" id="KW-1185">Reference proteome</keyword>